<dbReference type="Proteomes" id="UP000535182">
    <property type="component" value="Unassembled WGS sequence"/>
</dbReference>
<dbReference type="GO" id="GO:0016810">
    <property type="term" value="F:hydrolase activity, acting on carbon-nitrogen (but not peptide) bonds"/>
    <property type="evidence" value="ECO:0007669"/>
    <property type="project" value="InterPro"/>
</dbReference>
<keyword evidence="3" id="KW-1185">Reference proteome</keyword>
<evidence type="ECO:0000313" key="3">
    <source>
        <dbReference type="Proteomes" id="UP000535182"/>
    </source>
</evidence>
<dbReference type="InterPro" id="IPR006680">
    <property type="entry name" value="Amidohydro-rel"/>
</dbReference>
<evidence type="ECO:0000259" key="1">
    <source>
        <dbReference type="Pfam" id="PF01979"/>
    </source>
</evidence>
<reference evidence="2 3" key="1">
    <citation type="submission" date="2020-08" db="EMBL/GenBank/DDBJ databases">
        <title>Genomic Encyclopedia of Type Strains, Phase IV (KMG-V): Genome sequencing to study the core and pangenomes of soil and plant-associated prokaryotes.</title>
        <authorList>
            <person name="Whitman W."/>
        </authorList>
    </citation>
    <scope>NUCLEOTIDE SEQUENCE [LARGE SCALE GENOMIC DNA]</scope>
    <source>
        <strain evidence="2 3">X5P2</strain>
    </source>
</reference>
<dbReference type="Gene3D" id="3.20.20.140">
    <property type="entry name" value="Metal-dependent hydrolases"/>
    <property type="match status" value="1"/>
</dbReference>
<evidence type="ECO:0000313" key="2">
    <source>
        <dbReference type="EMBL" id="MBB5330269.1"/>
    </source>
</evidence>
<dbReference type="EMBL" id="JACHEB010000009">
    <property type="protein sequence ID" value="MBB5330269.1"/>
    <property type="molecule type" value="Genomic_DNA"/>
</dbReference>
<dbReference type="InterPro" id="IPR011059">
    <property type="entry name" value="Metal-dep_hydrolase_composite"/>
</dbReference>
<dbReference type="InterPro" id="IPR051781">
    <property type="entry name" value="Metallo-dep_Hydrolase"/>
</dbReference>
<comment type="caution">
    <text evidence="2">The sequence shown here is derived from an EMBL/GenBank/DDBJ whole genome shotgun (WGS) entry which is preliminary data.</text>
</comment>
<organism evidence="2 3">
    <name type="scientific">Tunturiibacter gelidiferens</name>
    <dbReference type="NCBI Taxonomy" id="3069689"/>
    <lineage>
        <taxon>Bacteria</taxon>
        <taxon>Pseudomonadati</taxon>
        <taxon>Acidobacteriota</taxon>
        <taxon>Terriglobia</taxon>
        <taxon>Terriglobales</taxon>
        <taxon>Acidobacteriaceae</taxon>
        <taxon>Tunturiibacter</taxon>
    </lineage>
</organism>
<dbReference type="SUPFAM" id="SSF51338">
    <property type="entry name" value="Composite domain of metallo-dependent hydrolases"/>
    <property type="match status" value="1"/>
</dbReference>
<accession>A0A9X0QHK1</accession>
<protein>
    <recommendedName>
        <fullName evidence="1">Amidohydrolase-related domain-containing protein</fullName>
    </recommendedName>
</protein>
<dbReference type="PANTHER" id="PTHR43135">
    <property type="entry name" value="ALPHA-D-RIBOSE 1-METHYLPHOSPHONATE 5-TRIPHOSPHATE DIPHOSPHATASE"/>
    <property type="match status" value="1"/>
</dbReference>
<dbReference type="PANTHER" id="PTHR43135:SF3">
    <property type="entry name" value="ALPHA-D-RIBOSE 1-METHYLPHOSPHONATE 5-TRIPHOSPHATE DIPHOSPHATASE"/>
    <property type="match status" value="1"/>
</dbReference>
<feature type="domain" description="Amidohydrolase-related" evidence="1">
    <location>
        <begin position="132"/>
        <end position="219"/>
    </location>
</feature>
<sequence length="238" mass="25740">MGIDNLEHGLITGTDLVSTGERGVCPSRHEVGVAIAAVDMQGPQIQSLIHELIQHDVAITSTLAVVVDAADDQPSLESLNSTKAAMSPCAWNDYLAIRKRMEKSPDKQLSKIQIHKEMEFEREFFRQGGLLMAGADTTGIGDTIAGIADQHEMELLIEAGFSASEAVRIFSLDGARYLGRDKEIGTIEKGKRADLLLLDGDFEHDPHAIEKPETVFKNGVAWDSAKLFASVAGLAGEE</sequence>
<dbReference type="Gene3D" id="2.30.40.10">
    <property type="entry name" value="Urease, subunit C, domain 1"/>
    <property type="match status" value="1"/>
</dbReference>
<dbReference type="Pfam" id="PF01979">
    <property type="entry name" value="Amidohydro_1"/>
    <property type="match status" value="1"/>
</dbReference>
<name>A0A9X0QHK1_9BACT</name>
<dbReference type="AlphaFoldDB" id="A0A9X0QHK1"/>
<gene>
    <name evidence="2" type="ORF">HDF14_003902</name>
</gene>
<proteinExistence type="predicted"/>